<accession>Q237J0</accession>
<keyword evidence="3 6" id="KW-0808">Transferase</keyword>
<dbReference type="Proteomes" id="UP000009168">
    <property type="component" value="Unassembled WGS sequence"/>
</dbReference>
<dbReference type="OrthoDB" id="423533at2759"/>
<gene>
    <name evidence="7" type="ORF">TTHERM_00322950</name>
</gene>
<keyword evidence="8" id="KW-1185">Reference proteome</keyword>
<sequence>MENIKIQKILWIDQDVESVENTNYLNKIKSLGLSDVELQCYNSVDAAMNYLKKLHFDHVRLICSGRLMENLLQEMTKNKLQEQNNLTYTLFVFSMNSQHYKDIYAKLPEDQRIFCTNNCRVGKITCMMFSDNYEDMLNYIKAGNYITFNLRQMSQYKQQLIQVGESSGLFEYSNDVQILPAIDLTGKSNKKLSNSNVDFIGYQNNIYTQVPKLAYLIRLPSKKYQLDNLSKLLTCVFKVGEDFDLTENELLQILRYFWISSTCWKNEQVDKYLLRLWTEESKFYKIFNEVLISANEKAMSYFRHLVYRYFQIFQSKKYPYYIGTVYRGIQVTNEQLQQLLQFVGETIYFTTFLSTSKSRDRAFKGNVLFEIETISKDTMDKLIFNQNVDISSFSMYPQEQEVLFLPLDVFTVKSHRIEGNLNIFNLVENSGLPFQLTAYYLGK</sequence>
<dbReference type="RefSeq" id="XP_001012996.1">
    <property type="nucleotide sequence ID" value="XM_001012996.1"/>
</dbReference>
<evidence type="ECO:0000256" key="3">
    <source>
        <dbReference type="ARBA" id="ARBA00022679"/>
    </source>
</evidence>
<dbReference type="GO" id="GO:0106274">
    <property type="term" value="F:NAD+-protein-arginine ADP-ribosyltransferase activity"/>
    <property type="evidence" value="ECO:0007669"/>
    <property type="project" value="UniProtKB-EC"/>
</dbReference>
<evidence type="ECO:0000256" key="5">
    <source>
        <dbReference type="ARBA" id="ARBA00047597"/>
    </source>
</evidence>
<dbReference type="SUPFAM" id="SSF56399">
    <property type="entry name" value="ADP-ribosylation"/>
    <property type="match status" value="1"/>
</dbReference>
<evidence type="ECO:0000256" key="4">
    <source>
        <dbReference type="ARBA" id="ARBA00022695"/>
    </source>
</evidence>
<evidence type="ECO:0000256" key="2">
    <source>
        <dbReference type="ARBA" id="ARBA00022676"/>
    </source>
</evidence>
<keyword evidence="6" id="KW-0520">NAD</keyword>
<evidence type="ECO:0000313" key="8">
    <source>
        <dbReference type="Proteomes" id="UP000009168"/>
    </source>
</evidence>
<dbReference type="InParanoid" id="Q237J0"/>
<evidence type="ECO:0000313" key="7">
    <source>
        <dbReference type="EMBL" id="EAR92751.1"/>
    </source>
</evidence>
<evidence type="ECO:0000256" key="6">
    <source>
        <dbReference type="RuleBase" id="RU361228"/>
    </source>
</evidence>
<dbReference type="KEGG" id="tet:TTHERM_00322950"/>
<dbReference type="PROSITE" id="PS51996">
    <property type="entry name" value="TR_MART"/>
    <property type="match status" value="1"/>
</dbReference>
<dbReference type="InterPro" id="IPR000768">
    <property type="entry name" value="ART"/>
</dbReference>
<keyword evidence="6" id="KW-0521">NADP</keyword>
<dbReference type="AlphaFoldDB" id="Q237J0"/>
<dbReference type="GeneID" id="7829899"/>
<dbReference type="HOGENOM" id="CLU_618957_0_0_1"/>
<proteinExistence type="inferred from homology"/>
<organism evidence="7 8">
    <name type="scientific">Tetrahymena thermophila (strain SB210)</name>
    <dbReference type="NCBI Taxonomy" id="312017"/>
    <lineage>
        <taxon>Eukaryota</taxon>
        <taxon>Sar</taxon>
        <taxon>Alveolata</taxon>
        <taxon>Ciliophora</taxon>
        <taxon>Intramacronucleata</taxon>
        <taxon>Oligohymenophorea</taxon>
        <taxon>Hymenostomatida</taxon>
        <taxon>Tetrahymenina</taxon>
        <taxon>Tetrahymenidae</taxon>
        <taxon>Tetrahymena</taxon>
    </lineage>
</organism>
<reference evidence="8" key="1">
    <citation type="journal article" date="2006" name="PLoS Biol.">
        <title>Macronuclear genome sequence of the ciliate Tetrahymena thermophila, a model eukaryote.</title>
        <authorList>
            <person name="Eisen J.A."/>
            <person name="Coyne R.S."/>
            <person name="Wu M."/>
            <person name="Wu D."/>
            <person name="Thiagarajan M."/>
            <person name="Wortman J.R."/>
            <person name="Badger J.H."/>
            <person name="Ren Q."/>
            <person name="Amedeo P."/>
            <person name="Jones K.M."/>
            <person name="Tallon L.J."/>
            <person name="Delcher A.L."/>
            <person name="Salzberg S.L."/>
            <person name="Silva J.C."/>
            <person name="Haas B.J."/>
            <person name="Majoros W.H."/>
            <person name="Farzad M."/>
            <person name="Carlton J.M."/>
            <person name="Smith R.K. Jr."/>
            <person name="Garg J."/>
            <person name="Pearlman R.E."/>
            <person name="Karrer K.M."/>
            <person name="Sun L."/>
            <person name="Manning G."/>
            <person name="Elde N.C."/>
            <person name="Turkewitz A.P."/>
            <person name="Asai D.J."/>
            <person name="Wilkes D.E."/>
            <person name="Wang Y."/>
            <person name="Cai H."/>
            <person name="Collins K."/>
            <person name="Stewart B.A."/>
            <person name="Lee S.R."/>
            <person name="Wilamowska K."/>
            <person name="Weinberg Z."/>
            <person name="Ruzzo W.L."/>
            <person name="Wloga D."/>
            <person name="Gaertig J."/>
            <person name="Frankel J."/>
            <person name="Tsao C.-C."/>
            <person name="Gorovsky M.A."/>
            <person name="Keeling P.J."/>
            <person name="Waller R.F."/>
            <person name="Patron N.J."/>
            <person name="Cherry J.M."/>
            <person name="Stover N.A."/>
            <person name="Krieger C.J."/>
            <person name="del Toro C."/>
            <person name="Ryder H.F."/>
            <person name="Williamson S.C."/>
            <person name="Barbeau R.A."/>
            <person name="Hamilton E.P."/>
            <person name="Orias E."/>
        </authorList>
    </citation>
    <scope>NUCLEOTIDE SEQUENCE [LARGE SCALE GENOMIC DNA]</scope>
    <source>
        <strain evidence="8">SB210</strain>
    </source>
</reference>
<dbReference type="Pfam" id="PF01129">
    <property type="entry name" value="ART"/>
    <property type="match status" value="1"/>
</dbReference>
<dbReference type="Gene3D" id="3.90.176.10">
    <property type="entry name" value="Toxin ADP-ribosyltransferase, Chain A, domain 1"/>
    <property type="match status" value="1"/>
</dbReference>
<keyword evidence="2 6" id="KW-0328">Glycosyltransferase</keyword>
<dbReference type="GO" id="GO:0016779">
    <property type="term" value="F:nucleotidyltransferase activity"/>
    <property type="evidence" value="ECO:0007669"/>
    <property type="project" value="UniProtKB-KW"/>
</dbReference>
<comment type="catalytic activity">
    <reaction evidence="5 6">
        <text>L-arginyl-[protein] + NAD(+) = N(omega)-(ADP-D-ribosyl)-L-arginyl-[protein] + nicotinamide + H(+)</text>
        <dbReference type="Rhea" id="RHEA:19149"/>
        <dbReference type="Rhea" id="RHEA-COMP:10532"/>
        <dbReference type="Rhea" id="RHEA-COMP:15087"/>
        <dbReference type="ChEBI" id="CHEBI:15378"/>
        <dbReference type="ChEBI" id="CHEBI:17154"/>
        <dbReference type="ChEBI" id="CHEBI:29965"/>
        <dbReference type="ChEBI" id="CHEBI:57540"/>
        <dbReference type="ChEBI" id="CHEBI:142554"/>
        <dbReference type="EC" id="2.4.2.31"/>
    </reaction>
</comment>
<dbReference type="EMBL" id="GG662743">
    <property type="protein sequence ID" value="EAR92751.1"/>
    <property type="molecule type" value="Genomic_DNA"/>
</dbReference>
<keyword evidence="4" id="KW-0548">Nucleotidyltransferase</keyword>
<comment type="similarity">
    <text evidence="1 6">Belongs to the Arg-specific ADP-ribosyltransferase family.</text>
</comment>
<name>Q237J0_TETTS</name>
<evidence type="ECO:0000256" key="1">
    <source>
        <dbReference type="ARBA" id="ARBA00009558"/>
    </source>
</evidence>
<protein>
    <recommendedName>
        <fullName evidence="6">NAD(P)(+)--arginine ADP-ribosyltransferase</fullName>
        <ecNumber evidence="6">2.4.2.31</ecNumber>
    </recommendedName>
    <alternativeName>
        <fullName evidence="6">Mono(ADP-ribosyl)transferase</fullName>
    </alternativeName>
</protein>
<dbReference type="EC" id="2.4.2.31" evidence="6"/>